<evidence type="ECO:0000313" key="10">
    <source>
        <dbReference type="RefSeq" id="XP_022312239.1"/>
    </source>
</evidence>
<dbReference type="KEGG" id="cvn:111136474"/>
<evidence type="ECO:0000259" key="8">
    <source>
        <dbReference type="SMART" id="SM01328"/>
    </source>
</evidence>
<dbReference type="Proteomes" id="UP000694844">
    <property type="component" value="Chromosome 10"/>
</dbReference>
<protein>
    <submittedName>
        <fullName evidence="10 11">Receptor-transporting protein 3-like</fullName>
    </submittedName>
</protein>
<gene>
    <name evidence="11" type="primary">LOC111136474</name>
    <name evidence="10" type="synonym">LOC111117415</name>
</gene>
<evidence type="ECO:0000256" key="2">
    <source>
        <dbReference type="ARBA" id="ARBA00022692"/>
    </source>
</evidence>
<accession>A0A8B8ESX7</accession>
<dbReference type="GO" id="GO:0006612">
    <property type="term" value="P:protein targeting to membrane"/>
    <property type="evidence" value="ECO:0007669"/>
    <property type="project" value="TreeGrafter"/>
</dbReference>
<dbReference type="GeneID" id="111136474"/>
<evidence type="ECO:0000256" key="6">
    <source>
        <dbReference type="ARBA" id="ARBA00022989"/>
    </source>
</evidence>
<keyword evidence="9" id="KW-1185">Reference proteome</keyword>
<dbReference type="GO" id="GO:0016020">
    <property type="term" value="C:membrane"/>
    <property type="evidence" value="ECO:0007669"/>
    <property type="project" value="UniProtKB-SubCell"/>
</dbReference>
<reference evidence="10 11" key="1">
    <citation type="submission" date="2025-04" db="UniProtKB">
        <authorList>
            <consortium name="RefSeq"/>
        </authorList>
    </citation>
    <scope>IDENTIFICATION</scope>
    <source>
        <tissue evidence="10 11">Whole sample</tissue>
    </source>
</reference>
<dbReference type="PANTHER" id="PTHR14402">
    <property type="entry name" value="RECEPTOR TRANSPORTING PROTEIN"/>
    <property type="match status" value="1"/>
</dbReference>
<name>A0A8B8ESX7_CRAVI</name>
<dbReference type="PANTHER" id="PTHR14402:SF10">
    <property type="entry name" value="3CXXC-TYPE DOMAIN-CONTAINING PROTEIN"/>
    <property type="match status" value="1"/>
</dbReference>
<evidence type="ECO:0000256" key="1">
    <source>
        <dbReference type="ARBA" id="ARBA00004167"/>
    </source>
</evidence>
<dbReference type="InterPro" id="IPR026096">
    <property type="entry name" value="R-trans_p"/>
</dbReference>
<dbReference type="AlphaFoldDB" id="A0A8B8ESX7"/>
<dbReference type="KEGG" id="cvn:111117415"/>
<dbReference type="GO" id="GO:0008270">
    <property type="term" value="F:zinc ion binding"/>
    <property type="evidence" value="ECO:0007669"/>
    <property type="project" value="UniProtKB-KW"/>
</dbReference>
<keyword evidence="3" id="KW-0479">Metal-binding</keyword>
<evidence type="ECO:0000313" key="11">
    <source>
        <dbReference type="RefSeq" id="XP_022343056.1"/>
    </source>
</evidence>
<dbReference type="SMART" id="SM01328">
    <property type="entry name" value="zf-3CxxC"/>
    <property type="match status" value="1"/>
</dbReference>
<sequence>MLYLTQTSVNPGLGSTGVSPVVSPGVSPVSTIAPMTLNPCTTSLALTAPGGNTTVTLPTMPQGATMAPGSIMHLINYGDKDLGLLLSQRMELVWHGEFDRLFGQYYPHVWQLVPTFCPPNDRWRTFKDSAKVRFSCQECGHGWTSMKGRVIFWFQLNYATNMGYVMFKLYGQQCQRCKNGKYEHAMWYPEEVIKVLGNVYNRVGQIYYGFVRPPLRIDRRAGKPRNQHNSELCQACKEGLCREEWTFT</sequence>
<dbReference type="Proteomes" id="UP000694844">
    <property type="component" value="Chromosome 5"/>
</dbReference>
<keyword evidence="5" id="KW-0862">Zinc</keyword>
<keyword evidence="2" id="KW-0812">Transmembrane</keyword>
<dbReference type="RefSeq" id="XP_022312239.1">
    <property type="nucleotide sequence ID" value="XM_022456531.1"/>
</dbReference>
<keyword evidence="6" id="KW-1133">Transmembrane helix</keyword>
<evidence type="ECO:0000313" key="9">
    <source>
        <dbReference type="Proteomes" id="UP000694844"/>
    </source>
</evidence>
<dbReference type="OrthoDB" id="8121437at2759"/>
<evidence type="ECO:0000256" key="4">
    <source>
        <dbReference type="ARBA" id="ARBA00022771"/>
    </source>
</evidence>
<keyword evidence="7" id="KW-0472">Membrane</keyword>
<dbReference type="InterPro" id="IPR027377">
    <property type="entry name" value="ZAR1/RTP1-5-like_Znf-3CxxC"/>
</dbReference>
<dbReference type="RefSeq" id="XP_022343056.1">
    <property type="nucleotide sequence ID" value="XM_022487348.1"/>
</dbReference>
<evidence type="ECO:0000256" key="3">
    <source>
        <dbReference type="ARBA" id="ARBA00022723"/>
    </source>
</evidence>
<organism evidence="9 11">
    <name type="scientific">Crassostrea virginica</name>
    <name type="common">Eastern oyster</name>
    <dbReference type="NCBI Taxonomy" id="6565"/>
    <lineage>
        <taxon>Eukaryota</taxon>
        <taxon>Metazoa</taxon>
        <taxon>Spiralia</taxon>
        <taxon>Lophotrochozoa</taxon>
        <taxon>Mollusca</taxon>
        <taxon>Bivalvia</taxon>
        <taxon>Autobranchia</taxon>
        <taxon>Pteriomorphia</taxon>
        <taxon>Ostreida</taxon>
        <taxon>Ostreoidea</taxon>
        <taxon>Ostreidae</taxon>
        <taxon>Crassostrea</taxon>
    </lineage>
</organism>
<evidence type="ECO:0000256" key="5">
    <source>
        <dbReference type="ARBA" id="ARBA00022833"/>
    </source>
</evidence>
<comment type="subcellular location">
    <subcellularLocation>
        <location evidence="1">Membrane</location>
        <topology evidence="1">Single-pass membrane protein</topology>
    </subcellularLocation>
</comment>
<evidence type="ECO:0000256" key="7">
    <source>
        <dbReference type="ARBA" id="ARBA00023136"/>
    </source>
</evidence>
<dbReference type="Pfam" id="PF13695">
    <property type="entry name" value="Zn_ribbon_3CxxC"/>
    <property type="match status" value="1"/>
</dbReference>
<dbReference type="GO" id="GO:0031849">
    <property type="term" value="F:olfactory receptor binding"/>
    <property type="evidence" value="ECO:0007669"/>
    <property type="project" value="TreeGrafter"/>
</dbReference>
<keyword evidence="4" id="KW-0863">Zinc-finger</keyword>
<proteinExistence type="predicted"/>
<dbReference type="GO" id="GO:0051205">
    <property type="term" value="P:protein insertion into membrane"/>
    <property type="evidence" value="ECO:0007669"/>
    <property type="project" value="TreeGrafter"/>
</dbReference>
<feature type="domain" description="3CxxC-type" evidence="8">
    <location>
        <begin position="129"/>
        <end position="239"/>
    </location>
</feature>